<dbReference type="Pfam" id="PF00534">
    <property type="entry name" value="Glycos_transf_1"/>
    <property type="match status" value="1"/>
</dbReference>
<dbReference type="Proteomes" id="UP000625283">
    <property type="component" value="Unassembled WGS sequence"/>
</dbReference>
<evidence type="ECO:0000313" key="4">
    <source>
        <dbReference type="Proteomes" id="UP000625283"/>
    </source>
</evidence>
<protein>
    <submittedName>
        <fullName evidence="3">Glycosyltransferase</fullName>
    </submittedName>
</protein>
<evidence type="ECO:0000313" key="3">
    <source>
        <dbReference type="EMBL" id="MBL1407275.1"/>
    </source>
</evidence>
<gene>
    <name evidence="3" type="ORF">JKG61_00780</name>
</gene>
<dbReference type="Gene3D" id="3.40.50.2000">
    <property type="entry name" value="Glycogen Phosphorylase B"/>
    <property type="match status" value="2"/>
</dbReference>
<accession>A0ABS1QYX1</accession>
<dbReference type="InterPro" id="IPR050194">
    <property type="entry name" value="Glycosyltransferase_grp1"/>
</dbReference>
<organism evidence="3 4">
    <name type="scientific">Sphingobacterium faecale</name>
    <dbReference type="NCBI Taxonomy" id="2803775"/>
    <lineage>
        <taxon>Bacteria</taxon>
        <taxon>Pseudomonadati</taxon>
        <taxon>Bacteroidota</taxon>
        <taxon>Sphingobacteriia</taxon>
        <taxon>Sphingobacteriales</taxon>
        <taxon>Sphingobacteriaceae</taxon>
        <taxon>Sphingobacterium</taxon>
    </lineage>
</organism>
<dbReference type="SUPFAM" id="SSF53756">
    <property type="entry name" value="UDP-Glycosyltransferase/glycogen phosphorylase"/>
    <property type="match status" value="1"/>
</dbReference>
<feature type="domain" description="Glycosyl transferase family 1" evidence="1">
    <location>
        <begin position="182"/>
        <end position="350"/>
    </location>
</feature>
<dbReference type="PANTHER" id="PTHR45947:SF3">
    <property type="entry name" value="SULFOQUINOVOSYL TRANSFERASE SQD2"/>
    <property type="match status" value="1"/>
</dbReference>
<dbReference type="InterPro" id="IPR001296">
    <property type="entry name" value="Glyco_trans_1"/>
</dbReference>
<evidence type="ECO:0000259" key="1">
    <source>
        <dbReference type="Pfam" id="PF00534"/>
    </source>
</evidence>
<dbReference type="EMBL" id="JAERTY010000001">
    <property type="protein sequence ID" value="MBL1407275.1"/>
    <property type="molecule type" value="Genomic_DNA"/>
</dbReference>
<proteinExistence type="predicted"/>
<feature type="domain" description="Glycosyltransferase subfamily 4-like N-terminal" evidence="2">
    <location>
        <begin position="17"/>
        <end position="151"/>
    </location>
</feature>
<sequence>MNIMKILQVGKFYPIRGGVEKVMYDLMLGLSENGIRCDMLCASTEGHPEGRTQLNEFAELIVVRTKVKLAATMLAPAMISELKRIARDYDIVHVHHPDPMAALALFLSGYKGKVVMHWHSDILKQRKLMKLYAPLQSWLINRADLILGTTPVYIKESPFLKNVQSKCDYVPIGVVPFVFQDEKAQAIRDRYKEKKIVFSLGRLVEYKGYEYLIKAIALSEDDIQLLIGGTGPLMEQLKSLSEQLSIADRVTFLGFVADEEVPAYYQSCDCFCLSSISKNEAFAIVQLEAMSFGKPVVSTAIPGSGVSWVNQHLKSGLIVPIADEKELSIAITKLLSNDLLYKQLSDGGKNRYNQFFRRERMVEKTNEIYRKLLSINNV</sequence>
<keyword evidence="4" id="KW-1185">Reference proteome</keyword>
<reference evidence="3 4" key="1">
    <citation type="submission" date="2021-01" db="EMBL/GenBank/DDBJ databases">
        <title>C459-1 draft genome sequence.</title>
        <authorList>
            <person name="Zhang X.-F."/>
        </authorList>
    </citation>
    <scope>NUCLEOTIDE SEQUENCE [LARGE SCALE GENOMIC DNA]</scope>
    <source>
        <strain evidence="4">C459-1</strain>
    </source>
</reference>
<evidence type="ECO:0000259" key="2">
    <source>
        <dbReference type="Pfam" id="PF13439"/>
    </source>
</evidence>
<name>A0ABS1QYX1_9SPHI</name>
<dbReference type="PANTHER" id="PTHR45947">
    <property type="entry name" value="SULFOQUINOVOSYL TRANSFERASE SQD2"/>
    <property type="match status" value="1"/>
</dbReference>
<dbReference type="Pfam" id="PF13439">
    <property type="entry name" value="Glyco_transf_4"/>
    <property type="match status" value="1"/>
</dbReference>
<dbReference type="InterPro" id="IPR028098">
    <property type="entry name" value="Glyco_trans_4-like_N"/>
</dbReference>
<comment type="caution">
    <text evidence="3">The sequence shown here is derived from an EMBL/GenBank/DDBJ whole genome shotgun (WGS) entry which is preliminary data.</text>
</comment>